<name>A0AC61QP35_9BACT</name>
<evidence type="ECO:0000313" key="2">
    <source>
        <dbReference type="Proteomes" id="UP000308886"/>
    </source>
</evidence>
<evidence type="ECO:0000313" key="1">
    <source>
        <dbReference type="EMBL" id="TGX81327.1"/>
    </source>
</evidence>
<proteinExistence type="predicted"/>
<protein>
    <submittedName>
        <fullName evidence="1">Uncharacterized protein</fullName>
    </submittedName>
</protein>
<dbReference type="Proteomes" id="UP000308886">
    <property type="component" value="Unassembled WGS sequence"/>
</dbReference>
<accession>A0AC61QP35</accession>
<sequence length="868" mass="94430">MKNKIFFCFMLLIAGLFTACSDDDYGINTGALLGENSVITGSADVTATSATVHGSVSGLESQAASAYTTGFYYGPAADALVERVTANSAGEFSASISGMPNQTVFYQAFVTLQGRVTYTGEVKSLIMTNAKAATGDIVDLTPYTARLSGSLSEYPSDAKCGIVVSSVEGEENVRAGVKVQATAVGDNYEVDVKGMLPGHKYYYAAYLDLGAGVVYGDVKELTTNYAPAVDVDNEFVDLGLSVKWAKRNIAAEQVTDFGGLFGFGDNAGYNASIKLEDYASANIYRTVTDLAYLTYEGKAMLPTADEYEELFRCCKTEWTEQDGVSGYKFTGPNGNSIFMPAAGSRTVSDFSGEGTDGRYMTGSINPSDSRYSLCYNFNSAYNGRSSVPVYTAMSVRAVSVAKNVPFDKKKLCQKWYLDNGQDGKQHVFEGPFTQWGAHDTYGTVTNNEPNVYEQIHWEMGKDNGWIGYTYGKDYGYMEFLEDGTVNIHRIAEDGTVTDDKGKYTVDTKAKTITIDKDVLAANTWLGTKSGTLNILTLTDDQLQIALPAGDGTYSYSLNYYSEAKREKDDEIPVLLNCCGTDWAGVWDCQVGSIAPSDLDGDHTFAFEGSCPDAMVFTLDFVDLKKKFPNSIVTIKEIKCDGKAIEFDANNFCYGDIEDDGKFRVELFNVYGKGAANGNVLESPFSSATNCASDAAFKFSNKLEVTYSIVKDGLSNVVPNLITINPSWGGPWDYNQGAALDVVIDKTTGKYALTKSSFSIKYDSADHAAGSIMTFIQINDWMKVFPGTHSTLDRLLLDGKAVSGYDAQKVVDTSDGDAYRLELWNCYGYTGSNGCAFGNRDGDVIKELGFNSSMQVDFTIRRLFAKPQW</sequence>
<reference evidence="1" key="1">
    <citation type="submission" date="2019-04" db="EMBL/GenBank/DDBJ databases">
        <title>Microbes associate with the intestines of laboratory mice.</title>
        <authorList>
            <person name="Navarre W."/>
            <person name="Wong E."/>
            <person name="Huang K."/>
            <person name="Tropini C."/>
            <person name="Ng K."/>
            <person name="Yu B."/>
        </authorList>
    </citation>
    <scope>NUCLEOTIDE SEQUENCE</scope>
    <source>
        <strain evidence="1">NM73_A23</strain>
    </source>
</reference>
<keyword evidence="2" id="KW-1185">Reference proteome</keyword>
<dbReference type="EMBL" id="SRZC01000018">
    <property type="protein sequence ID" value="TGX81327.1"/>
    <property type="molecule type" value="Genomic_DNA"/>
</dbReference>
<comment type="caution">
    <text evidence="1">The sequence shown here is derived from an EMBL/GenBank/DDBJ whole genome shotgun (WGS) entry which is preliminary data.</text>
</comment>
<gene>
    <name evidence="1" type="ORF">E5358_10880</name>
</gene>
<organism evidence="1 2">
    <name type="scientific">Palleniella muris</name>
    <dbReference type="NCBI Taxonomy" id="3038145"/>
    <lineage>
        <taxon>Bacteria</taxon>
        <taxon>Pseudomonadati</taxon>
        <taxon>Bacteroidota</taxon>
        <taxon>Bacteroidia</taxon>
        <taxon>Bacteroidales</taxon>
        <taxon>Prevotellaceae</taxon>
        <taxon>Palleniella</taxon>
    </lineage>
</organism>